<sequence>MNNTALILNLLATWMMVGVIWFVQIVHYPLLAVVPVESASSVAVQHQQRTAWVVMIPMTVEGFSTLALLKWVPDSVAWWLPWINALLLAVALGCTVFLSVPRHERMASNPTPSLGRELVLTNWPRTIAWTARGIILAYMMFVAL</sequence>
<evidence type="ECO:0000313" key="2">
    <source>
        <dbReference type="EMBL" id="CAB4643957.1"/>
    </source>
</evidence>
<dbReference type="AlphaFoldDB" id="A0A6J6K2B8"/>
<protein>
    <submittedName>
        <fullName evidence="2">Unannotated protein</fullName>
    </submittedName>
</protein>
<keyword evidence="1" id="KW-0812">Transmembrane</keyword>
<dbReference type="EMBL" id="CAEZWJ010000002">
    <property type="protein sequence ID" value="CAB4643957.1"/>
    <property type="molecule type" value="Genomic_DNA"/>
</dbReference>
<keyword evidence="1" id="KW-0472">Membrane</keyword>
<feature type="transmembrane region" description="Helical" evidence="1">
    <location>
        <begin position="78"/>
        <end position="100"/>
    </location>
</feature>
<accession>A0A6J6K2B8</accession>
<proteinExistence type="predicted"/>
<evidence type="ECO:0000256" key="1">
    <source>
        <dbReference type="SAM" id="Phobius"/>
    </source>
</evidence>
<gene>
    <name evidence="2" type="ORF">UFOPK2214_00107</name>
</gene>
<reference evidence="2" key="1">
    <citation type="submission" date="2020-05" db="EMBL/GenBank/DDBJ databases">
        <authorList>
            <person name="Chiriac C."/>
            <person name="Salcher M."/>
            <person name="Ghai R."/>
            <person name="Kavagutti S V."/>
        </authorList>
    </citation>
    <scope>NUCLEOTIDE SEQUENCE</scope>
</reference>
<organism evidence="2">
    <name type="scientific">freshwater metagenome</name>
    <dbReference type="NCBI Taxonomy" id="449393"/>
    <lineage>
        <taxon>unclassified sequences</taxon>
        <taxon>metagenomes</taxon>
        <taxon>ecological metagenomes</taxon>
    </lineage>
</organism>
<name>A0A6J6K2B8_9ZZZZ</name>
<feature type="transmembrane region" description="Helical" evidence="1">
    <location>
        <begin position="6"/>
        <end position="30"/>
    </location>
</feature>
<keyword evidence="1" id="KW-1133">Transmembrane helix</keyword>